<feature type="region of interest" description="Disordered" evidence="1">
    <location>
        <begin position="720"/>
        <end position="742"/>
    </location>
</feature>
<protein>
    <submittedName>
        <fullName evidence="2">Uncharacterized protein</fullName>
    </submittedName>
</protein>
<dbReference type="EMBL" id="VLTM01000115">
    <property type="protein sequence ID" value="KAA0151316.1"/>
    <property type="molecule type" value="Genomic_DNA"/>
</dbReference>
<dbReference type="GO" id="GO:0006357">
    <property type="term" value="P:regulation of transcription by RNA polymerase II"/>
    <property type="evidence" value="ECO:0007669"/>
    <property type="project" value="InterPro"/>
</dbReference>
<feature type="compositionally biased region" description="Low complexity" evidence="1">
    <location>
        <begin position="771"/>
        <end position="791"/>
    </location>
</feature>
<dbReference type="InterPro" id="IPR024943">
    <property type="entry name" value="Enhancer_polycomb"/>
</dbReference>
<accession>A0A5A8CEA5</accession>
<organism evidence="2 3">
    <name type="scientific">Cafeteria roenbergensis</name>
    <name type="common">Marine flagellate</name>
    <dbReference type="NCBI Taxonomy" id="33653"/>
    <lineage>
        <taxon>Eukaryota</taxon>
        <taxon>Sar</taxon>
        <taxon>Stramenopiles</taxon>
        <taxon>Bigyra</taxon>
        <taxon>Opalozoa</taxon>
        <taxon>Bicosoecida</taxon>
        <taxon>Cafeteriaceae</taxon>
        <taxon>Cafeteria</taxon>
    </lineage>
</organism>
<dbReference type="GO" id="GO:0035267">
    <property type="term" value="C:NuA4 histone acetyltransferase complex"/>
    <property type="evidence" value="ECO:0007669"/>
    <property type="project" value="InterPro"/>
</dbReference>
<dbReference type="PANTHER" id="PTHR14898">
    <property type="entry name" value="ENHANCER OF POLYCOMB"/>
    <property type="match status" value="1"/>
</dbReference>
<reference evidence="2 3" key="1">
    <citation type="submission" date="2019-07" db="EMBL/GenBank/DDBJ databases">
        <title>Genomes of Cafeteria roenbergensis.</title>
        <authorList>
            <person name="Fischer M.G."/>
            <person name="Hackl T."/>
            <person name="Roman M."/>
        </authorList>
    </citation>
    <scope>NUCLEOTIDE SEQUENCE [LARGE SCALE GENOMIC DNA]</scope>
    <source>
        <strain evidence="2 3">Cflag</strain>
    </source>
</reference>
<feature type="compositionally biased region" description="Basic residues" evidence="1">
    <location>
        <begin position="295"/>
        <end position="306"/>
    </location>
</feature>
<evidence type="ECO:0000256" key="1">
    <source>
        <dbReference type="SAM" id="MobiDB-lite"/>
    </source>
</evidence>
<feature type="region of interest" description="Disordered" evidence="1">
    <location>
        <begin position="763"/>
        <end position="818"/>
    </location>
</feature>
<proteinExistence type="predicted"/>
<gene>
    <name evidence="2" type="ORF">FNF31_06852</name>
</gene>
<name>A0A5A8CEA5_CAFRO</name>
<evidence type="ECO:0000313" key="2">
    <source>
        <dbReference type="EMBL" id="KAA0151316.1"/>
    </source>
</evidence>
<feature type="region of interest" description="Disordered" evidence="1">
    <location>
        <begin position="288"/>
        <end position="315"/>
    </location>
</feature>
<dbReference type="Proteomes" id="UP000325113">
    <property type="component" value="Unassembled WGS sequence"/>
</dbReference>
<comment type="caution">
    <text evidence="2">The sequence shown here is derived from an EMBL/GenBank/DDBJ whole genome shotgun (WGS) entry which is preliminary data.</text>
</comment>
<feature type="region of interest" description="Disordered" evidence="1">
    <location>
        <begin position="842"/>
        <end position="897"/>
    </location>
</feature>
<feature type="compositionally biased region" description="Acidic residues" evidence="1">
    <location>
        <begin position="722"/>
        <end position="732"/>
    </location>
</feature>
<feature type="region of interest" description="Disordered" evidence="1">
    <location>
        <begin position="641"/>
        <end position="661"/>
    </location>
</feature>
<sequence>MRRAKTRTRPLDIYKRMPILRKQDELPIDAETVDSAVVRIGIVDLPVPEVSAVDTYEEETKGGFKPPRPYIRHKPGTQIRSLTCEYEADHDDEAWLKTHAKFGTGNDSATRLSLDLFERVMDALEQEAGRTDSMPTLTEASRVVAERTGLKRTGANSTLDDVYTYWRRKRERLKKPLLRRFWPPTSENNADPHATFRQRTKERYRLRRTRRSDDMASYRKLADVRQTLARAMALLDMVHTREQAKLELARIAVDSFEQAVFEATDTTGTTRTPPVLQTRRFERTAAEHAAASRAQRLKNKGKRRQTRTTSSATTAAHTLYKQAMAALNPAQHAERVAALQGVTGQMAAQHGARAASGKVPVPFRTGPWRAPFFTAVHPAAGLAFSRWPLAPTAGDPDASRVGHSDGELEDVATAAALLAAAPNGAPVACSLSVLQAHGGVAATPPPHALSVHASALEGRRSVARMRDRGALVPLGMGGSGAGEAEADVLGLGAASGLPVGFERDEQLVADLLCGRGTNASAEMWLHQRRPALHVDTTARLRALMLQHRTTNVSATLGMVTPGSAWEEVAGLALGVGSLGNHGEGWDLTGHRPQLRSPDMLEAQEWRVVAAVAHTASVNRQARRQAEASAAKAAKTAALLAQQEQQQMQGTASSSLGSTPPAAAAAELARTTAAAATAAIAHSRSEAPIRILAGSARTHAPPAPYSSLDHVAVAKALTAPGTEEAEEGADVDMEGGASSAPPALSWEEEEALLYLEEEQAIADEQAARDTDAAAAASAAAGSAPQAAPGKARSVSRRGPPSRRGRDKQAVMPSPAAAAGTATGAGETLACGSAGVAAAASPAGGAAARDDDDEVRAAANNDDGGGGGGGDDDDGSDAAHAGSVVPAAESWPLSSQRRCREEVSRHAAAAASEAGAGGWATGRHADAPATYITRARVGRGGRVWVDRVSAPAGSDLGQRRRAAFADVAARDALRAREEAERAAAGGAEAVAVAAARAAGFEPPQSGHLAAAVWQAGTRPRRGDDMSEALGLSAGLDAPEPGTLHSTLAAALGPPAAGTPPSGAGGDAAEAAGAWTWQVRSRLLDASSAVLAGGGATGTVGGGASREAFSLAAGAAQLAGAHGGHGARMLRRLAGLPAGASAGRADGGVRASPGSGAGGMAPVAGSGMCSDLHNVALPVPTGHAVDSRAWPWLAETSGALPPAGHLAAPAFTSHTGLIAQRLGTPETLQHTKPARPRRLEQVYLAEDNADSELVEAEDAAKSELAHAAGTACPGGVGNAATIRGVALSVGAAVDEGSGPQAAALEASPGTSGDDEGFWARAVRAARPSSVIEQAQLLSRAAIDMAA</sequence>
<evidence type="ECO:0000313" key="3">
    <source>
        <dbReference type="Proteomes" id="UP000325113"/>
    </source>
</evidence>
<feature type="compositionally biased region" description="Basic residues" evidence="1">
    <location>
        <begin position="792"/>
        <end position="804"/>
    </location>
</feature>